<dbReference type="GO" id="GO:0016757">
    <property type="term" value="F:glycosyltransferase activity"/>
    <property type="evidence" value="ECO:0007669"/>
    <property type="project" value="UniProtKB-KW"/>
</dbReference>
<feature type="repeat" description="TPR" evidence="1">
    <location>
        <begin position="285"/>
        <end position="318"/>
    </location>
</feature>
<organism evidence="3 4">
    <name type="scientific">Limnoraphis robusta CCNP1315</name>
    <dbReference type="NCBI Taxonomy" id="3110306"/>
    <lineage>
        <taxon>Bacteria</taxon>
        <taxon>Bacillati</taxon>
        <taxon>Cyanobacteriota</taxon>
        <taxon>Cyanophyceae</taxon>
        <taxon>Oscillatoriophycideae</taxon>
        <taxon>Oscillatoriales</taxon>
        <taxon>Sirenicapillariaceae</taxon>
        <taxon>Limnoraphis</taxon>
    </lineage>
</organism>
<keyword evidence="3" id="KW-0328">Glycosyltransferase</keyword>
<evidence type="ECO:0000259" key="2">
    <source>
        <dbReference type="Pfam" id="PF00535"/>
    </source>
</evidence>
<dbReference type="InterPro" id="IPR029044">
    <property type="entry name" value="Nucleotide-diphossugar_trans"/>
</dbReference>
<dbReference type="PANTHER" id="PTHR43630:SF2">
    <property type="entry name" value="GLYCOSYLTRANSFERASE"/>
    <property type="match status" value="1"/>
</dbReference>
<sequence>MSLSFCMIVKNEEQNLSRCLKSVKDVVDEMVILDTGSTDRTAEIAQEWGAQVYYFEWCDDFAIARNTALKYVTGDWILVLDADEILASTIVPQIKQAITRDDYLAINLVRQEIGAAQSPYSLVSRLFRNHPKIQFDRPYHALIDDSVSRILKQECRWKIGSLADVAILHEGYQASAIARRNKQKIAKQVMEGYLAQHPSDPYVASKLGGLYVEMGEISPGIQLLTKGLKQLSLYSKHQQLEPNEALLYELHYHLGIAHRKKQNLTEAKHHYQIALDINILPQLKLGAYNNLGNLLKDTGHLQEAKAAYETTLQIDPNFVQGHYNLGMTFRAMGEYPQAIAAYQKAIILDPNYAEAYQNLGVALLSAGKVLSGLEALKTAIALHEKSDPSEAKRLRQTLQQMGFKL</sequence>
<proteinExistence type="predicted"/>
<dbReference type="InterPro" id="IPR011990">
    <property type="entry name" value="TPR-like_helical_dom_sf"/>
</dbReference>
<keyword evidence="3" id="KW-0808">Transferase</keyword>
<dbReference type="InterPro" id="IPR001173">
    <property type="entry name" value="Glyco_trans_2-like"/>
</dbReference>
<dbReference type="CDD" id="cd02511">
    <property type="entry name" value="Beta4Glucosyltransferase"/>
    <property type="match status" value="1"/>
</dbReference>
<dbReference type="PROSITE" id="PS50293">
    <property type="entry name" value="TPR_REGION"/>
    <property type="match status" value="1"/>
</dbReference>
<name>A0ABU5TSN0_9CYAN</name>
<dbReference type="Pfam" id="PF00515">
    <property type="entry name" value="TPR_1"/>
    <property type="match status" value="1"/>
</dbReference>
<dbReference type="SUPFAM" id="SSF48452">
    <property type="entry name" value="TPR-like"/>
    <property type="match status" value="1"/>
</dbReference>
<feature type="domain" description="Glycosyltransferase 2-like" evidence="2">
    <location>
        <begin position="4"/>
        <end position="155"/>
    </location>
</feature>
<accession>A0ABU5TSN0</accession>
<dbReference type="Pfam" id="PF13414">
    <property type="entry name" value="TPR_11"/>
    <property type="match status" value="1"/>
</dbReference>
<dbReference type="PROSITE" id="PS50005">
    <property type="entry name" value="TPR"/>
    <property type="match status" value="3"/>
</dbReference>
<dbReference type="SMART" id="SM00028">
    <property type="entry name" value="TPR"/>
    <property type="match status" value="4"/>
</dbReference>
<dbReference type="Gene3D" id="1.25.40.10">
    <property type="entry name" value="Tetratricopeptide repeat domain"/>
    <property type="match status" value="2"/>
</dbReference>
<comment type="caution">
    <text evidence="3">The sequence shown here is derived from an EMBL/GenBank/DDBJ whole genome shotgun (WGS) entry which is preliminary data.</text>
</comment>
<reference evidence="3 4" key="1">
    <citation type="submission" date="2023-12" db="EMBL/GenBank/DDBJ databases">
        <title>Baltic Sea Cyanobacteria.</title>
        <authorList>
            <person name="Delbaje E."/>
            <person name="Fewer D.P."/>
            <person name="Shishido T.K."/>
        </authorList>
    </citation>
    <scope>NUCLEOTIDE SEQUENCE [LARGE SCALE GENOMIC DNA]</scope>
    <source>
        <strain evidence="3 4">CCNP 1315</strain>
    </source>
</reference>
<dbReference type="Proteomes" id="UP001301728">
    <property type="component" value="Unassembled WGS sequence"/>
</dbReference>
<keyword evidence="4" id="KW-1185">Reference proteome</keyword>
<dbReference type="SUPFAM" id="SSF53448">
    <property type="entry name" value="Nucleotide-diphospho-sugar transferases"/>
    <property type="match status" value="1"/>
</dbReference>
<evidence type="ECO:0000313" key="3">
    <source>
        <dbReference type="EMBL" id="MEA5517722.1"/>
    </source>
</evidence>
<feature type="repeat" description="TPR" evidence="1">
    <location>
        <begin position="353"/>
        <end position="386"/>
    </location>
</feature>
<feature type="repeat" description="TPR" evidence="1">
    <location>
        <begin position="319"/>
        <end position="352"/>
    </location>
</feature>
<keyword evidence="1" id="KW-0802">TPR repeat</keyword>
<dbReference type="Gene3D" id="3.90.550.10">
    <property type="entry name" value="Spore Coat Polysaccharide Biosynthesis Protein SpsA, Chain A"/>
    <property type="match status" value="1"/>
</dbReference>
<gene>
    <name evidence="3" type="ORF">VB854_02035</name>
</gene>
<evidence type="ECO:0000313" key="4">
    <source>
        <dbReference type="Proteomes" id="UP001301728"/>
    </source>
</evidence>
<dbReference type="RefSeq" id="WP_323219019.1">
    <property type="nucleotide sequence ID" value="NZ_JAYGHT010000003.1"/>
</dbReference>
<dbReference type="PANTHER" id="PTHR43630">
    <property type="entry name" value="POLY-BETA-1,6-N-ACETYL-D-GLUCOSAMINE SYNTHASE"/>
    <property type="match status" value="1"/>
</dbReference>
<protein>
    <submittedName>
        <fullName evidence="3">Glycosyltransferase</fullName>
        <ecNumber evidence="3">2.4.-.-</ecNumber>
    </submittedName>
</protein>
<evidence type="ECO:0000256" key="1">
    <source>
        <dbReference type="PROSITE-ProRule" id="PRU00339"/>
    </source>
</evidence>
<dbReference type="Pfam" id="PF00535">
    <property type="entry name" value="Glycos_transf_2"/>
    <property type="match status" value="1"/>
</dbReference>
<dbReference type="InterPro" id="IPR019734">
    <property type="entry name" value="TPR_rpt"/>
</dbReference>
<dbReference type="EC" id="2.4.-.-" evidence="3"/>
<dbReference type="EMBL" id="JAYGHT010000003">
    <property type="protein sequence ID" value="MEA5517722.1"/>
    <property type="molecule type" value="Genomic_DNA"/>
</dbReference>